<dbReference type="EMBL" id="CP023407">
    <property type="protein sequence ID" value="AYL36965.1"/>
    <property type="molecule type" value="Genomic_DNA"/>
</dbReference>
<gene>
    <name evidence="2" type="ORF">CNQ36_17040</name>
</gene>
<evidence type="ECO:0000256" key="1">
    <source>
        <dbReference type="SAM" id="Phobius"/>
    </source>
</evidence>
<protein>
    <submittedName>
        <fullName evidence="2">Uncharacterized protein</fullName>
    </submittedName>
</protein>
<accession>A0A494UTR3</accession>
<keyword evidence="1" id="KW-1133">Transmembrane helix</keyword>
<sequence>MFLLVTSIALHMRPEGRVFVTWVRVAWDLVFAAVCVIVACNLRDSAWRIHGYAAHRIGVSRLFTPTTVRITFGVLGAIVITEAAVRL</sequence>
<feature type="transmembrane region" description="Helical" evidence="1">
    <location>
        <begin position="62"/>
        <end position="85"/>
    </location>
</feature>
<reference evidence="2 3" key="1">
    <citation type="submission" date="2017-09" db="EMBL/GenBank/DDBJ databases">
        <authorList>
            <person name="Zhang H."/>
            <person name="Hu S."/>
            <person name="Xu J."/>
            <person name="He Z."/>
        </authorList>
    </citation>
    <scope>NUCLEOTIDE SEQUENCE [LARGE SCALE GENOMIC DNA]</scope>
    <source>
        <strain evidence="2 3">TXX3120</strain>
    </source>
</reference>
<keyword evidence="1" id="KW-0812">Transmembrane</keyword>
<evidence type="ECO:0000313" key="3">
    <source>
        <dbReference type="Proteomes" id="UP000282170"/>
    </source>
</evidence>
<keyword evidence="3" id="KW-1185">Reference proteome</keyword>
<name>A0A494UTR3_9ACTN</name>
<evidence type="ECO:0000313" key="2">
    <source>
        <dbReference type="EMBL" id="AYL36965.1"/>
    </source>
</evidence>
<proteinExistence type="predicted"/>
<dbReference type="Proteomes" id="UP000282170">
    <property type="component" value="Chromosome"/>
</dbReference>
<keyword evidence="1" id="KW-0472">Membrane</keyword>
<dbReference type="KEGG" id="sfug:CNQ36_17040"/>
<dbReference type="AlphaFoldDB" id="A0A494UTR3"/>
<organism evidence="2 3">
    <name type="scientific">Streptomyces fungicidicus</name>
    <dbReference type="NCBI Taxonomy" id="68203"/>
    <lineage>
        <taxon>Bacteria</taxon>
        <taxon>Bacillati</taxon>
        <taxon>Actinomycetota</taxon>
        <taxon>Actinomycetes</taxon>
        <taxon>Kitasatosporales</taxon>
        <taxon>Streptomycetaceae</taxon>
        <taxon>Streptomyces</taxon>
    </lineage>
</organism>
<feature type="transmembrane region" description="Helical" evidence="1">
    <location>
        <begin position="20"/>
        <end position="42"/>
    </location>
</feature>